<evidence type="ECO:0000313" key="3">
    <source>
        <dbReference type="Proteomes" id="UP000031512"/>
    </source>
</evidence>
<dbReference type="Pfam" id="PF04385">
    <property type="entry name" value="FAINT"/>
    <property type="match status" value="2"/>
</dbReference>
<dbReference type="RefSeq" id="XP_004829346.1">
    <property type="nucleotide sequence ID" value="XM_004829289.1"/>
</dbReference>
<organism evidence="2 3">
    <name type="scientific">Theileria equi strain WA</name>
    <dbReference type="NCBI Taxonomy" id="1537102"/>
    <lineage>
        <taxon>Eukaryota</taxon>
        <taxon>Sar</taxon>
        <taxon>Alveolata</taxon>
        <taxon>Apicomplexa</taxon>
        <taxon>Aconoidasida</taxon>
        <taxon>Piroplasmida</taxon>
        <taxon>Theileriidae</taxon>
        <taxon>Theileria</taxon>
    </lineage>
</organism>
<proteinExistence type="predicted"/>
<dbReference type="KEGG" id="beq:BEWA_025290"/>
<dbReference type="eggNOG" id="ENOG502QXEM">
    <property type="taxonomic scope" value="Eukaryota"/>
</dbReference>
<sequence length="352" mass="39767">MKIIAFIAVLCSYWSCRGDSLNFTLDINFKGENSKCFVEDSEVNGLHSSKYVPIFGHNLTKIIDGSSVLWECNTVEKKCNVVVVYSTGEQRTLVYLVISDVYNVVKEAYFENSGSEWLPIDKAVGYARLGLHMPGAPHGGRTLNISKVDASMFNVKTSKADGVTVLVYSPKVGIQVGKVVDRNGKIWEDDSKKFMQTTVHSVCGKPLLSQVLLETQDGDGEEKCYEKDEGQWNEISEEEYTKAVENVKFYRPPFDISNADLSRFRVEEYEAFGMQTLVYTLNSETPVTRIVEGSINIWESKLDDKVDKVWVYSKAGDYLHAQLRITNSTNGHVINQYKKHKNGWSLFINDDL</sequence>
<dbReference type="EMBL" id="CP001669">
    <property type="protein sequence ID" value="AFZ79680.1"/>
    <property type="molecule type" value="Genomic_DNA"/>
</dbReference>
<accession>L0AVV4</accession>
<dbReference type="GeneID" id="15807344"/>
<feature type="chain" id="PRO_5003939822" evidence="1">
    <location>
        <begin position="19"/>
        <end position="352"/>
    </location>
</feature>
<reference evidence="2 3" key="1">
    <citation type="journal article" date="2012" name="BMC Genomics">
        <title>Comparative genomic analysis and phylogenetic position of Theileria equi.</title>
        <authorList>
            <person name="Kappmeyer L.S."/>
            <person name="Thiagarajan M."/>
            <person name="Herndon D.R."/>
            <person name="Ramsay J.D."/>
            <person name="Caler E."/>
            <person name="Djikeng A."/>
            <person name="Gillespie J.J."/>
            <person name="Lau A.O."/>
            <person name="Roalson E.H."/>
            <person name="Silva J.C."/>
            <person name="Silva M.G."/>
            <person name="Suarez C.E."/>
            <person name="Ueti M.W."/>
            <person name="Nene V.M."/>
            <person name="Mealey R.H."/>
            <person name="Knowles D.P."/>
            <person name="Brayton K.A."/>
        </authorList>
    </citation>
    <scope>NUCLEOTIDE SEQUENCE [LARGE SCALE GENOMIC DNA]</scope>
    <source>
        <strain evidence="2 3">WA</strain>
    </source>
</reference>
<keyword evidence="1" id="KW-0732">Signal</keyword>
<gene>
    <name evidence="2" type="ORF">BEWA_025290</name>
</gene>
<evidence type="ECO:0000256" key="1">
    <source>
        <dbReference type="SAM" id="SignalP"/>
    </source>
</evidence>
<dbReference type="Proteomes" id="UP000031512">
    <property type="component" value="Chromosome 1"/>
</dbReference>
<dbReference type="VEuPathDB" id="PiroplasmaDB:BEWA_025290"/>
<dbReference type="AlphaFoldDB" id="L0AVV4"/>
<evidence type="ECO:0000313" key="2">
    <source>
        <dbReference type="EMBL" id="AFZ79680.1"/>
    </source>
</evidence>
<protein>
    <submittedName>
        <fullName evidence="2">Signal peptide-containing protein</fullName>
    </submittedName>
</protein>
<dbReference type="InterPro" id="IPR007480">
    <property type="entry name" value="DUF529"/>
</dbReference>
<feature type="signal peptide" evidence="1">
    <location>
        <begin position="1"/>
        <end position="18"/>
    </location>
</feature>
<keyword evidence="3" id="KW-1185">Reference proteome</keyword>
<name>L0AVV4_THEEQ</name>
<dbReference type="OrthoDB" id="360114at2759"/>